<dbReference type="GeneID" id="26137704"/>
<dbReference type="RefSeq" id="WP_056934774.1">
    <property type="nucleotide sequence ID" value="NZ_CP013050.1"/>
</dbReference>
<sequence>MAEIKIRVPNNVPLSVLKKRIEEVVREEELKWILFEKVKEEIALTDEELEELERVREEAWKEIKKKYGL</sequence>
<dbReference type="STRING" id="55802.TBCH5v1_2490"/>
<reference evidence="1 2" key="1">
    <citation type="journal article" date="2016" name="Genome Announc.">
        <title>Complete genome sequence of the hyperthermophilic and piezophilic archaeon Thermococcus barophilus Ch5, capable of growth at the expense of hydrogenogenesis from carbon monoxide and formate.</title>
        <authorList>
            <person name="Oger P."/>
            <person name="Sokolova T.G."/>
            <person name="Kozhevnikova D.A."/>
            <person name="Taranov E.A."/>
            <person name="Vannier P."/>
            <person name="Lee H.S."/>
            <person name="Kwon K.K."/>
            <person name="Kang S.G."/>
            <person name="Lee J.H."/>
            <person name="Bonch-Osmolovskaya E.A."/>
            <person name="Lebedinsky A.V."/>
        </authorList>
    </citation>
    <scope>NUCLEOTIDE SEQUENCE [LARGE SCALE GENOMIC DNA]</scope>
    <source>
        <strain evidence="2">Ch5</strain>
    </source>
</reference>
<accession>A0A0S1XF09</accession>
<dbReference type="Proteomes" id="UP000066042">
    <property type="component" value="Chromosome"/>
</dbReference>
<protein>
    <submittedName>
        <fullName evidence="1">Uncharacterized protein</fullName>
    </submittedName>
</protein>
<dbReference type="EMBL" id="CP013050">
    <property type="protein sequence ID" value="ALM76381.1"/>
    <property type="molecule type" value="Genomic_DNA"/>
</dbReference>
<name>A0A0S1XF09_THEBA</name>
<evidence type="ECO:0000313" key="1">
    <source>
        <dbReference type="EMBL" id="ALM76381.1"/>
    </source>
</evidence>
<organism evidence="1 2">
    <name type="scientific">Thermococcus barophilus</name>
    <dbReference type="NCBI Taxonomy" id="55802"/>
    <lineage>
        <taxon>Archaea</taxon>
        <taxon>Methanobacteriati</taxon>
        <taxon>Methanobacteriota</taxon>
        <taxon>Thermococci</taxon>
        <taxon>Thermococcales</taxon>
        <taxon>Thermococcaceae</taxon>
        <taxon>Thermococcus</taxon>
    </lineage>
</organism>
<proteinExistence type="predicted"/>
<dbReference type="PATRIC" id="fig|55802.8.peg.2476"/>
<evidence type="ECO:0000313" key="2">
    <source>
        <dbReference type="Proteomes" id="UP000066042"/>
    </source>
</evidence>
<dbReference type="AlphaFoldDB" id="A0A0S1XF09"/>
<gene>
    <name evidence="1" type="ORF">TBCH5v1_2490</name>
</gene>